<proteinExistence type="predicted"/>
<reference evidence="1" key="1">
    <citation type="submission" date="2021-02" db="EMBL/GenBank/DDBJ databases">
        <authorList>
            <person name="Han P."/>
        </authorList>
    </citation>
    <scope>NUCLEOTIDE SEQUENCE</scope>
    <source>
        <strain evidence="1">Candidatus Nitrotoga sp. ZN8</strain>
    </source>
</reference>
<protein>
    <submittedName>
        <fullName evidence="1">Uncharacterized protein</fullName>
    </submittedName>
</protein>
<comment type="caution">
    <text evidence="1">The sequence shown here is derived from an EMBL/GenBank/DDBJ whole genome shotgun (WGS) entry which is preliminary data.</text>
</comment>
<organism evidence="1 2">
    <name type="scientific">Candidatus Nitrotoga fabula</name>
    <dbReference type="NCBI Taxonomy" id="2182327"/>
    <lineage>
        <taxon>Bacteria</taxon>
        <taxon>Pseudomonadati</taxon>
        <taxon>Pseudomonadota</taxon>
        <taxon>Betaproteobacteria</taxon>
        <taxon>Nitrosomonadales</taxon>
        <taxon>Gallionellaceae</taxon>
        <taxon>Candidatus Nitrotoga</taxon>
    </lineage>
</organism>
<sequence>MDLKKPGRLPAGIILVVRLPVVEVIHGRQAEFFMGNERHRFRSVYIALITESSAIFSPVHATMVTFCFEKFD</sequence>
<evidence type="ECO:0000313" key="1">
    <source>
        <dbReference type="EMBL" id="CAE6726869.1"/>
    </source>
</evidence>
<evidence type="ECO:0000313" key="2">
    <source>
        <dbReference type="Proteomes" id="UP000675882"/>
    </source>
</evidence>
<dbReference type="AlphaFoldDB" id="A0A916FBF4"/>
<accession>A0A916FBF4</accession>
<name>A0A916FBF4_9PROT</name>
<dbReference type="EMBL" id="CAJNBL010000030">
    <property type="protein sequence ID" value="CAE6726869.1"/>
    <property type="molecule type" value="Genomic_DNA"/>
</dbReference>
<dbReference type="Proteomes" id="UP000675882">
    <property type="component" value="Unassembled WGS sequence"/>
</dbReference>
<keyword evidence="2" id="KW-1185">Reference proteome</keyword>
<gene>
    <name evidence="1" type="ORF">NTGZN8_360007</name>
</gene>